<evidence type="ECO:0000313" key="4">
    <source>
        <dbReference type="Proteomes" id="UP000245959"/>
    </source>
</evidence>
<dbReference type="AlphaFoldDB" id="A0A2U1AUB2"/>
<dbReference type="RefSeq" id="WP_116884435.1">
    <property type="nucleotide sequence ID" value="NZ_CABMMC010000035.1"/>
</dbReference>
<dbReference type="InterPro" id="IPR000835">
    <property type="entry name" value="HTH_MarR-typ"/>
</dbReference>
<proteinExistence type="predicted"/>
<dbReference type="GO" id="GO:0003677">
    <property type="term" value="F:DNA binding"/>
    <property type="evidence" value="ECO:0007669"/>
    <property type="project" value="UniProtKB-KW"/>
</dbReference>
<dbReference type="PANTHER" id="PTHR33164:SF43">
    <property type="entry name" value="HTH-TYPE TRANSCRIPTIONAL REPRESSOR YETL"/>
    <property type="match status" value="1"/>
</dbReference>
<dbReference type="Proteomes" id="UP000245959">
    <property type="component" value="Unassembled WGS sequence"/>
</dbReference>
<dbReference type="GO" id="GO:0006950">
    <property type="term" value="P:response to stress"/>
    <property type="evidence" value="ECO:0007669"/>
    <property type="project" value="TreeGrafter"/>
</dbReference>
<evidence type="ECO:0000313" key="5">
    <source>
        <dbReference type="Proteomes" id="UP000576225"/>
    </source>
</evidence>
<feature type="domain" description="HTH marR-type" evidence="1">
    <location>
        <begin position="29"/>
        <end position="130"/>
    </location>
</feature>
<dbReference type="Proteomes" id="UP000576225">
    <property type="component" value="Unassembled WGS sequence"/>
</dbReference>
<evidence type="ECO:0000313" key="2">
    <source>
        <dbReference type="EMBL" id="NMD85296.1"/>
    </source>
</evidence>
<sequence length="152" mass="17322">MNLEPFFTMHALVEELRRQCVIDYWEQRQSDDPLGQFGPRQLNQLIVIMNHQPCALQDVMHHTGLSAPAASAAVDKLVRAGIVHRELNPENRRSIRLTVDPEIRKSLDEIDRNFRSRVEQLFQAATPAELAAIETVGTFLSTLRRPKGHKSC</sequence>
<dbReference type="GeneID" id="78295729"/>
<dbReference type="EMBL" id="JABAEW010000002">
    <property type="protein sequence ID" value="NMD85296.1"/>
    <property type="molecule type" value="Genomic_DNA"/>
</dbReference>
<reference evidence="3 4" key="1">
    <citation type="submission" date="2018-04" db="EMBL/GenBank/DDBJ databases">
        <title>Genomic Encyclopedia of Type Strains, Phase IV (KMG-IV): sequencing the most valuable type-strain genomes for metagenomic binning, comparative biology and taxonomic classification.</title>
        <authorList>
            <person name="Goeker M."/>
        </authorList>
    </citation>
    <scope>NUCLEOTIDE SEQUENCE [LARGE SCALE GENOMIC DNA]</scope>
    <source>
        <strain evidence="3 4">DSM 14823</strain>
    </source>
</reference>
<gene>
    <name evidence="3" type="ORF">C8D82_11814</name>
    <name evidence="2" type="ORF">HF882_01725</name>
</gene>
<dbReference type="InterPro" id="IPR036388">
    <property type="entry name" value="WH-like_DNA-bd_sf"/>
</dbReference>
<dbReference type="EMBL" id="QEKH01000018">
    <property type="protein sequence ID" value="PVY40015.1"/>
    <property type="molecule type" value="Genomic_DNA"/>
</dbReference>
<dbReference type="OrthoDB" id="2355600at2"/>
<dbReference type="SMART" id="SM00347">
    <property type="entry name" value="HTH_MARR"/>
    <property type="match status" value="1"/>
</dbReference>
<dbReference type="PANTHER" id="PTHR33164">
    <property type="entry name" value="TRANSCRIPTIONAL REGULATOR, MARR FAMILY"/>
    <property type="match status" value="1"/>
</dbReference>
<keyword evidence="3" id="KW-0238">DNA-binding</keyword>
<dbReference type="InterPro" id="IPR039422">
    <property type="entry name" value="MarR/SlyA-like"/>
</dbReference>
<reference evidence="2 5" key="2">
    <citation type="submission" date="2020-04" db="EMBL/GenBank/DDBJ databases">
        <authorList>
            <person name="Hitch T.C.A."/>
            <person name="Wylensek D."/>
            <person name="Clavel T."/>
        </authorList>
    </citation>
    <scope>NUCLEOTIDE SEQUENCE [LARGE SCALE GENOMIC DNA]</scope>
    <source>
        <strain evidence="2 5">COR2-253-APC-1A</strain>
    </source>
</reference>
<dbReference type="Pfam" id="PF12802">
    <property type="entry name" value="MarR_2"/>
    <property type="match status" value="1"/>
</dbReference>
<protein>
    <submittedName>
        <fullName evidence="2 3">MarR family transcriptional regulator</fullName>
    </submittedName>
</protein>
<dbReference type="GO" id="GO:0003700">
    <property type="term" value="F:DNA-binding transcription factor activity"/>
    <property type="evidence" value="ECO:0007669"/>
    <property type="project" value="InterPro"/>
</dbReference>
<dbReference type="SUPFAM" id="SSF46785">
    <property type="entry name" value="Winged helix' DNA-binding domain"/>
    <property type="match status" value="1"/>
</dbReference>
<accession>A0A2U1AUB2</accession>
<keyword evidence="4" id="KW-1185">Reference proteome</keyword>
<organism evidence="3 4">
    <name type="scientific">Victivallis vadensis</name>
    <dbReference type="NCBI Taxonomy" id="172901"/>
    <lineage>
        <taxon>Bacteria</taxon>
        <taxon>Pseudomonadati</taxon>
        <taxon>Lentisphaerota</taxon>
        <taxon>Lentisphaeria</taxon>
        <taxon>Victivallales</taxon>
        <taxon>Victivallaceae</taxon>
        <taxon>Victivallis</taxon>
    </lineage>
</organism>
<name>A0A2U1AUB2_9BACT</name>
<comment type="caution">
    <text evidence="3">The sequence shown here is derived from an EMBL/GenBank/DDBJ whole genome shotgun (WGS) entry which is preliminary data.</text>
</comment>
<dbReference type="Gene3D" id="1.10.10.10">
    <property type="entry name" value="Winged helix-like DNA-binding domain superfamily/Winged helix DNA-binding domain"/>
    <property type="match status" value="1"/>
</dbReference>
<evidence type="ECO:0000259" key="1">
    <source>
        <dbReference type="SMART" id="SM00347"/>
    </source>
</evidence>
<evidence type="ECO:0000313" key="3">
    <source>
        <dbReference type="EMBL" id="PVY40015.1"/>
    </source>
</evidence>
<dbReference type="InterPro" id="IPR036390">
    <property type="entry name" value="WH_DNA-bd_sf"/>
</dbReference>